<keyword evidence="3 6" id="KW-0812">Transmembrane</keyword>
<feature type="transmembrane region" description="Helical" evidence="6">
    <location>
        <begin position="37"/>
        <end position="61"/>
    </location>
</feature>
<gene>
    <name evidence="7" type="ORF">CCALI_02621</name>
</gene>
<proteinExistence type="predicted"/>
<sequence length="297" mass="33566">MSESYRYSRRIGHIIWRYLYTIYQAYSRHEGSMMACACAYCILLSLVPLLAFGIAVIGFFIGGSERALHSFIASVEGFLPLNPRFLQSTLGHVLASRGTLGLIGLVGLLYGAHQAFLVLENALNLIWEVHEPRKWYQRRLVALEATVLAILFMGADVSASVIMAFFSHLFPYLTSSLRSLMQVGLTLLPLVLTTLLFYELYRLLPAYRPPKRPAFIGALVAAIFWELIRIAFSFFLLRFHSYDKLYGSLSKLVALVIWTYYSMVIFLLGAEIAADLARKARKDAQETTRAEITSIQE</sequence>
<dbReference type="PANTHER" id="PTHR30213">
    <property type="entry name" value="INNER MEMBRANE PROTEIN YHJD"/>
    <property type="match status" value="1"/>
</dbReference>
<dbReference type="InterPro" id="IPR017039">
    <property type="entry name" value="Virul_fac_BrkB"/>
</dbReference>
<name>S0EY18_CHTCT</name>
<organism evidence="7 8">
    <name type="scientific">Chthonomonas calidirosea (strain DSM 23976 / ICMP 18418 / T49)</name>
    <dbReference type="NCBI Taxonomy" id="1303518"/>
    <lineage>
        <taxon>Bacteria</taxon>
        <taxon>Bacillati</taxon>
        <taxon>Armatimonadota</taxon>
        <taxon>Chthonomonadia</taxon>
        <taxon>Chthonomonadales</taxon>
        <taxon>Chthonomonadaceae</taxon>
        <taxon>Chthonomonas</taxon>
    </lineage>
</organism>
<feature type="transmembrane region" description="Helical" evidence="6">
    <location>
        <begin position="100"/>
        <end position="119"/>
    </location>
</feature>
<evidence type="ECO:0000256" key="5">
    <source>
        <dbReference type="ARBA" id="ARBA00023136"/>
    </source>
</evidence>
<dbReference type="HOGENOM" id="CLU_032288_0_0_0"/>
<dbReference type="KEGG" id="ccz:CCALI_02621"/>
<accession>S0EY18</accession>
<keyword evidence="2" id="KW-1003">Cell membrane</keyword>
<dbReference type="STRING" id="454171.CP488_01470"/>
<evidence type="ECO:0000256" key="4">
    <source>
        <dbReference type="ARBA" id="ARBA00022989"/>
    </source>
</evidence>
<dbReference type="NCBIfam" id="TIGR00765">
    <property type="entry name" value="yihY_not_rbn"/>
    <property type="match status" value="1"/>
</dbReference>
<dbReference type="FunCoup" id="S0EY18">
    <property type="interactions" value="221"/>
</dbReference>
<evidence type="ECO:0000313" key="8">
    <source>
        <dbReference type="Proteomes" id="UP000014227"/>
    </source>
</evidence>
<feature type="transmembrane region" description="Helical" evidence="6">
    <location>
        <begin position="140"/>
        <end position="167"/>
    </location>
</feature>
<protein>
    <submittedName>
        <fullName evidence="7">tRNA-processing RNAse BN</fullName>
    </submittedName>
</protein>
<feature type="transmembrane region" description="Helical" evidence="6">
    <location>
        <begin position="252"/>
        <end position="274"/>
    </location>
</feature>
<keyword evidence="5 6" id="KW-0472">Membrane</keyword>
<dbReference type="GO" id="GO:0005886">
    <property type="term" value="C:plasma membrane"/>
    <property type="evidence" value="ECO:0007669"/>
    <property type="project" value="UniProtKB-SubCell"/>
</dbReference>
<dbReference type="PANTHER" id="PTHR30213:SF0">
    <property type="entry name" value="UPF0761 MEMBRANE PROTEIN YIHY"/>
    <property type="match status" value="1"/>
</dbReference>
<feature type="transmembrane region" description="Helical" evidence="6">
    <location>
        <begin position="213"/>
        <end position="232"/>
    </location>
</feature>
<evidence type="ECO:0000256" key="1">
    <source>
        <dbReference type="ARBA" id="ARBA00004651"/>
    </source>
</evidence>
<evidence type="ECO:0000313" key="7">
    <source>
        <dbReference type="EMBL" id="CCW36414.1"/>
    </source>
</evidence>
<dbReference type="eggNOG" id="COG1295">
    <property type="taxonomic scope" value="Bacteria"/>
</dbReference>
<comment type="subcellular location">
    <subcellularLocation>
        <location evidence="1">Cell membrane</location>
        <topology evidence="1">Multi-pass membrane protein</topology>
    </subcellularLocation>
</comment>
<dbReference type="PATRIC" id="fig|1303518.3.peg.2724"/>
<keyword evidence="8" id="KW-1185">Reference proteome</keyword>
<evidence type="ECO:0000256" key="3">
    <source>
        <dbReference type="ARBA" id="ARBA00022692"/>
    </source>
</evidence>
<feature type="transmembrane region" description="Helical" evidence="6">
    <location>
        <begin position="179"/>
        <end position="201"/>
    </location>
</feature>
<evidence type="ECO:0000256" key="6">
    <source>
        <dbReference type="SAM" id="Phobius"/>
    </source>
</evidence>
<dbReference type="PIRSF" id="PIRSF035875">
    <property type="entry name" value="RNase_BN"/>
    <property type="match status" value="1"/>
</dbReference>
<dbReference type="AlphaFoldDB" id="S0EY18"/>
<dbReference type="InParanoid" id="S0EY18"/>
<evidence type="ECO:0000256" key="2">
    <source>
        <dbReference type="ARBA" id="ARBA00022475"/>
    </source>
</evidence>
<reference evidence="8" key="1">
    <citation type="submission" date="2013-03" db="EMBL/GenBank/DDBJ databases">
        <title>Genome sequence of Chthonomonas calidirosea, the first sequenced genome from the Armatimonadetes phylum (formally candidate division OP10).</title>
        <authorList>
            <person name="Lee K.C.Y."/>
            <person name="Morgan X.C."/>
            <person name="Dunfield P.F."/>
            <person name="Tamas I."/>
            <person name="Houghton K.M."/>
            <person name="Vyssotski M."/>
            <person name="Ryan J.L.J."/>
            <person name="Lagutin K."/>
            <person name="McDonald I.R."/>
            <person name="Stott M.B."/>
        </authorList>
    </citation>
    <scope>NUCLEOTIDE SEQUENCE [LARGE SCALE GENOMIC DNA]</scope>
    <source>
        <strain evidence="8">DSM 23976 / ICMP 18418 / T49</strain>
    </source>
</reference>
<keyword evidence="4 6" id="KW-1133">Transmembrane helix</keyword>
<dbReference type="EMBL" id="HF951689">
    <property type="protein sequence ID" value="CCW36414.1"/>
    <property type="molecule type" value="Genomic_DNA"/>
</dbReference>
<dbReference type="Pfam" id="PF03631">
    <property type="entry name" value="Virul_fac_BrkB"/>
    <property type="match status" value="1"/>
</dbReference>
<dbReference type="Proteomes" id="UP000014227">
    <property type="component" value="Chromosome I"/>
</dbReference>